<comment type="caution">
    <text evidence="2">The sequence shown here is derived from an EMBL/GenBank/DDBJ whole genome shotgun (WGS) entry which is preliminary data.</text>
</comment>
<feature type="region of interest" description="Disordered" evidence="1">
    <location>
        <begin position="88"/>
        <end position="111"/>
    </location>
</feature>
<dbReference type="AlphaFoldDB" id="A0A9D4LFU2"/>
<evidence type="ECO:0000313" key="2">
    <source>
        <dbReference type="EMBL" id="KAH3857768.1"/>
    </source>
</evidence>
<keyword evidence="3" id="KW-1185">Reference proteome</keyword>
<protein>
    <submittedName>
        <fullName evidence="2">Uncharacterized protein</fullName>
    </submittedName>
</protein>
<gene>
    <name evidence="2" type="ORF">DPMN_100383</name>
</gene>
<evidence type="ECO:0000313" key="3">
    <source>
        <dbReference type="Proteomes" id="UP000828390"/>
    </source>
</evidence>
<reference evidence="2" key="2">
    <citation type="submission" date="2020-11" db="EMBL/GenBank/DDBJ databases">
        <authorList>
            <person name="McCartney M.A."/>
            <person name="Auch B."/>
            <person name="Kono T."/>
            <person name="Mallez S."/>
            <person name="Becker A."/>
            <person name="Gohl D.M."/>
            <person name="Silverstein K.A.T."/>
            <person name="Koren S."/>
            <person name="Bechman K.B."/>
            <person name="Herman A."/>
            <person name="Abrahante J.E."/>
            <person name="Garbe J."/>
        </authorList>
    </citation>
    <scope>NUCLEOTIDE SEQUENCE</scope>
    <source>
        <strain evidence="2">Duluth1</strain>
        <tissue evidence="2">Whole animal</tissue>
    </source>
</reference>
<dbReference type="EMBL" id="JAIWYP010000003">
    <property type="protein sequence ID" value="KAH3857768.1"/>
    <property type="molecule type" value="Genomic_DNA"/>
</dbReference>
<name>A0A9D4LFU2_DREPO</name>
<evidence type="ECO:0000256" key="1">
    <source>
        <dbReference type="SAM" id="MobiDB-lite"/>
    </source>
</evidence>
<organism evidence="2 3">
    <name type="scientific">Dreissena polymorpha</name>
    <name type="common">Zebra mussel</name>
    <name type="synonym">Mytilus polymorpha</name>
    <dbReference type="NCBI Taxonomy" id="45954"/>
    <lineage>
        <taxon>Eukaryota</taxon>
        <taxon>Metazoa</taxon>
        <taxon>Spiralia</taxon>
        <taxon>Lophotrochozoa</taxon>
        <taxon>Mollusca</taxon>
        <taxon>Bivalvia</taxon>
        <taxon>Autobranchia</taxon>
        <taxon>Heteroconchia</taxon>
        <taxon>Euheterodonta</taxon>
        <taxon>Imparidentia</taxon>
        <taxon>Neoheterodontei</taxon>
        <taxon>Myida</taxon>
        <taxon>Dreissenoidea</taxon>
        <taxon>Dreissenidae</taxon>
        <taxon>Dreissena</taxon>
    </lineage>
</organism>
<accession>A0A9D4LFU2</accession>
<dbReference type="Proteomes" id="UP000828390">
    <property type="component" value="Unassembled WGS sequence"/>
</dbReference>
<reference evidence="2" key="1">
    <citation type="journal article" date="2019" name="bioRxiv">
        <title>The Genome of the Zebra Mussel, Dreissena polymorpha: A Resource for Invasive Species Research.</title>
        <authorList>
            <person name="McCartney M.A."/>
            <person name="Auch B."/>
            <person name="Kono T."/>
            <person name="Mallez S."/>
            <person name="Zhang Y."/>
            <person name="Obille A."/>
            <person name="Becker A."/>
            <person name="Abrahante J.E."/>
            <person name="Garbe J."/>
            <person name="Badalamenti J.P."/>
            <person name="Herman A."/>
            <person name="Mangelson H."/>
            <person name="Liachko I."/>
            <person name="Sullivan S."/>
            <person name="Sone E.D."/>
            <person name="Koren S."/>
            <person name="Silverstein K.A.T."/>
            <person name="Beckman K.B."/>
            <person name="Gohl D.M."/>
        </authorList>
    </citation>
    <scope>NUCLEOTIDE SEQUENCE</scope>
    <source>
        <strain evidence="2">Duluth1</strain>
        <tissue evidence="2">Whole animal</tissue>
    </source>
</reference>
<sequence>MRPRPLRAASAAELLAFAKWFLRLIASAGSALAWLARYKRPMSMLSNTARRERKQIAPIYRYTNAFRHTEIAVNDRLSAESKNTVPFVPSETARRSGLASSVARLGPRDHP</sequence>
<proteinExistence type="predicted"/>